<organism evidence="1">
    <name type="scientific">marine sediment metagenome</name>
    <dbReference type="NCBI Taxonomy" id="412755"/>
    <lineage>
        <taxon>unclassified sequences</taxon>
        <taxon>metagenomes</taxon>
        <taxon>ecological metagenomes</taxon>
    </lineage>
</organism>
<evidence type="ECO:0000313" key="1">
    <source>
        <dbReference type="EMBL" id="KKM28132.1"/>
    </source>
</evidence>
<dbReference type="EMBL" id="LAZR01012184">
    <property type="protein sequence ID" value="KKM28132.1"/>
    <property type="molecule type" value="Genomic_DNA"/>
</dbReference>
<dbReference type="AlphaFoldDB" id="A0A0F9IKJ2"/>
<protein>
    <submittedName>
        <fullName evidence="1">Uncharacterized protein</fullName>
    </submittedName>
</protein>
<reference evidence="1" key="1">
    <citation type="journal article" date="2015" name="Nature">
        <title>Complex archaea that bridge the gap between prokaryotes and eukaryotes.</title>
        <authorList>
            <person name="Spang A."/>
            <person name="Saw J.H."/>
            <person name="Jorgensen S.L."/>
            <person name="Zaremba-Niedzwiedzka K."/>
            <person name="Martijn J."/>
            <person name="Lind A.E."/>
            <person name="van Eijk R."/>
            <person name="Schleper C."/>
            <person name="Guy L."/>
            <person name="Ettema T.J."/>
        </authorList>
    </citation>
    <scope>NUCLEOTIDE SEQUENCE</scope>
</reference>
<name>A0A0F9IKJ2_9ZZZZ</name>
<gene>
    <name evidence="1" type="ORF">LCGC14_1567720</name>
</gene>
<comment type="caution">
    <text evidence="1">The sequence shown here is derived from an EMBL/GenBank/DDBJ whole genome shotgun (WGS) entry which is preliminary data.</text>
</comment>
<sequence>SLTPENTIEEFNKIYNGTFQIYEDDGIFNKDGLTFISIIFPDDPMNTIPCDSDISDKYNLMVSQNDLIKYSDINPEQAFTEYNVSNVRKVIDITSFKQYYNIDDVNFMFGDPAIYKMD</sequence>
<accession>A0A0F9IKJ2</accession>
<proteinExistence type="predicted"/>
<feature type="non-terminal residue" evidence="1">
    <location>
        <position position="1"/>
    </location>
</feature>